<dbReference type="InterPro" id="IPR017592">
    <property type="entry name" value="Pilus_assmbl_Flp-typ_CpaB"/>
</dbReference>
<accession>A0ABP7BZY0</accession>
<sequence length="239" mass="24970">MAALVLAIVGAILLLNYVKAADLRAQKDLNPVTVLVATTDIPAGTSVGDLASYLETKSLPGTAVAPGALSTLEEVTDRVVASDIVAGEQLLDAKLVAESAQLTPGTVAVPSGLQEVTVLLEPERVAGGNLTAGDKVGIFTNFTVKEKNNPDAEEDEVAKHLYDKVLVTAIQIAPSEQTETKEGTTAMPSGSAYVTFGVDSVQATKIIYAQLNGALWLTKQNDDTNPGDRTVLDVNEVLK</sequence>
<keyword evidence="3" id="KW-1185">Reference proteome</keyword>
<dbReference type="Proteomes" id="UP001500752">
    <property type="component" value="Unassembled WGS sequence"/>
</dbReference>
<comment type="caution">
    <text evidence="2">The sequence shown here is derived from an EMBL/GenBank/DDBJ whole genome shotgun (WGS) entry which is preliminary data.</text>
</comment>
<evidence type="ECO:0000313" key="2">
    <source>
        <dbReference type="EMBL" id="GAA3673131.1"/>
    </source>
</evidence>
<dbReference type="SMART" id="SM00858">
    <property type="entry name" value="SAF"/>
    <property type="match status" value="1"/>
</dbReference>
<dbReference type="InterPro" id="IPR031571">
    <property type="entry name" value="RcpC_dom"/>
</dbReference>
<dbReference type="CDD" id="cd11614">
    <property type="entry name" value="SAF_CpaB_FlgA_like"/>
    <property type="match status" value="1"/>
</dbReference>
<evidence type="ECO:0000313" key="3">
    <source>
        <dbReference type="Proteomes" id="UP001500752"/>
    </source>
</evidence>
<name>A0ABP7BZY0_9MICC</name>
<dbReference type="Pfam" id="PF16976">
    <property type="entry name" value="RcpC"/>
    <property type="match status" value="1"/>
</dbReference>
<dbReference type="EMBL" id="BAABEO010000008">
    <property type="protein sequence ID" value="GAA3673131.1"/>
    <property type="molecule type" value="Genomic_DNA"/>
</dbReference>
<protein>
    <recommendedName>
        <fullName evidence="1">SAF domain-containing protein</fullName>
    </recommendedName>
</protein>
<gene>
    <name evidence="2" type="ORF">GCM10023081_09370</name>
</gene>
<organism evidence="2 3">
    <name type="scientific">Arthrobacter ginkgonis</name>
    <dbReference type="NCBI Taxonomy" id="1630594"/>
    <lineage>
        <taxon>Bacteria</taxon>
        <taxon>Bacillati</taxon>
        <taxon>Actinomycetota</taxon>
        <taxon>Actinomycetes</taxon>
        <taxon>Micrococcales</taxon>
        <taxon>Micrococcaceae</taxon>
        <taxon>Arthrobacter</taxon>
    </lineage>
</organism>
<dbReference type="NCBIfam" id="TIGR03177">
    <property type="entry name" value="pilus_cpaB"/>
    <property type="match status" value="1"/>
</dbReference>
<dbReference type="InterPro" id="IPR013974">
    <property type="entry name" value="SAF"/>
</dbReference>
<reference evidence="3" key="1">
    <citation type="journal article" date="2019" name="Int. J. Syst. Evol. Microbiol.">
        <title>The Global Catalogue of Microorganisms (GCM) 10K type strain sequencing project: providing services to taxonomists for standard genome sequencing and annotation.</title>
        <authorList>
            <consortium name="The Broad Institute Genomics Platform"/>
            <consortium name="The Broad Institute Genome Sequencing Center for Infectious Disease"/>
            <person name="Wu L."/>
            <person name="Ma J."/>
        </authorList>
    </citation>
    <scope>NUCLEOTIDE SEQUENCE [LARGE SCALE GENOMIC DNA]</scope>
    <source>
        <strain evidence="3">JCM 30742</strain>
    </source>
</reference>
<dbReference type="Pfam" id="PF08666">
    <property type="entry name" value="SAF"/>
    <property type="match status" value="1"/>
</dbReference>
<proteinExistence type="predicted"/>
<evidence type="ECO:0000259" key="1">
    <source>
        <dbReference type="SMART" id="SM00858"/>
    </source>
</evidence>
<feature type="domain" description="SAF" evidence="1">
    <location>
        <begin position="32"/>
        <end position="96"/>
    </location>
</feature>